<keyword evidence="4 8" id="KW-0808">Transferase</keyword>
<dbReference type="Gene3D" id="1.10.287.130">
    <property type="match status" value="1"/>
</dbReference>
<dbReference type="InterPro" id="IPR003661">
    <property type="entry name" value="HisK_dim/P_dom"/>
</dbReference>
<dbReference type="STRING" id="1666911.HLUCCA11_01880"/>
<dbReference type="PANTHER" id="PTHR43065">
    <property type="entry name" value="SENSOR HISTIDINE KINASE"/>
    <property type="match status" value="1"/>
</dbReference>
<evidence type="ECO:0000256" key="2">
    <source>
        <dbReference type="ARBA" id="ARBA00012438"/>
    </source>
</evidence>
<organism evidence="8 9">
    <name type="scientific">Phormidesmis priestleyi Ana</name>
    <dbReference type="NCBI Taxonomy" id="1666911"/>
    <lineage>
        <taxon>Bacteria</taxon>
        <taxon>Bacillati</taxon>
        <taxon>Cyanobacteriota</taxon>
        <taxon>Cyanophyceae</taxon>
        <taxon>Leptolyngbyales</taxon>
        <taxon>Leptolyngbyaceae</taxon>
        <taxon>Phormidesmis</taxon>
    </lineage>
</organism>
<name>A0A0P8C640_9CYAN</name>
<proteinExistence type="predicted"/>
<evidence type="ECO:0000259" key="7">
    <source>
        <dbReference type="PROSITE" id="PS50109"/>
    </source>
</evidence>
<dbReference type="PATRIC" id="fig|1666911.3.peg.1602"/>
<dbReference type="PANTHER" id="PTHR43065:SF50">
    <property type="entry name" value="HISTIDINE KINASE"/>
    <property type="match status" value="1"/>
</dbReference>
<dbReference type="PRINTS" id="PR00344">
    <property type="entry name" value="BCTRLSENSOR"/>
</dbReference>
<dbReference type="Gene3D" id="3.30.565.10">
    <property type="entry name" value="Histidine kinase-like ATPase, C-terminal domain"/>
    <property type="match status" value="1"/>
</dbReference>
<evidence type="ECO:0000256" key="5">
    <source>
        <dbReference type="ARBA" id="ARBA00023012"/>
    </source>
</evidence>
<keyword evidence="3" id="KW-0597">Phosphoprotein</keyword>
<evidence type="ECO:0000313" key="9">
    <source>
        <dbReference type="Proteomes" id="UP000050465"/>
    </source>
</evidence>
<dbReference type="SUPFAM" id="SSF55874">
    <property type="entry name" value="ATPase domain of HSP90 chaperone/DNA topoisomerase II/histidine kinase"/>
    <property type="match status" value="1"/>
</dbReference>
<evidence type="ECO:0000313" key="8">
    <source>
        <dbReference type="EMBL" id="KPQ37203.1"/>
    </source>
</evidence>
<gene>
    <name evidence="8" type="ORF">HLUCCA11_01880</name>
</gene>
<dbReference type="Pfam" id="PF02518">
    <property type="entry name" value="HATPase_c"/>
    <property type="match status" value="1"/>
</dbReference>
<dbReference type="EMBL" id="LJZR01000002">
    <property type="protein sequence ID" value="KPQ37203.1"/>
    <property type="molecule type" value="Genomic_DNA"/>
</dbReference>
<sequence>MGIIKRIGTILDQIDVTKILMQMSITFFQKKLQTCAQCLSIAKWQYVYYTLAVFNLLTVSSGLYLSHQIMHIYTQSIDVNHRWATRLATYSDLGQLVAALNAPGNDIFDSKDVGLESRRLASAQAIFQRDLNIVRQELQTQVDSTQAIQLLQDLDTVEIETAKMVAEAKLIFSYFRQNQPEMAGRRMATMDRNYNQVNEALAISQQNVLQIQQNLLDEQNVAANSFRRYEFMIAGAMLLLIGGVTLYGHQLAQKMKSDAQEKEQLIAELQQSEALLKEKTQQVQATLENLQKAQFQLVQTEKMSSLGELVAGVAHEINNPVNFIHGNLTHVRDYTDQLLAFIQLYQTYYPNAVPEIQDKADEADLEFLQEDLRKILDSMELGTNRIRQIVLSLRNFSRMDEADFKSVDIHEGIDSTLLILQHRLKAQSDYSTIAVIKDYGNLPHVECYAGQLNQVFMNILSNAIDALEENNTQRTVQAVKAEHSQITIRTSVIDAQWVEIAIADNGAGIPEQIQQRIFDPFFTTKPVGKGTGLGMSISYQIITEKHGGKIKCFSMFGQGTEFVIQIPIRQQICETV</sequence>
<comment type="catalytic activity">
    <reaction evidence="1">
        <text>ATP + protein L-histidine = ADP + protein N-phospho-L-histidine.</text>
        <dbReference type="EC" id="2.7.13.3"/>
    </reaction>
</comment>
<accession>A0A0P8C640</accession>
<reference evidence="8 9" key="1">
    <citation type="submission" date="2015-09" db="EMBL/GenBank/DDBJ databases">
        <title>Identification and resolution of microdiversity through metagenomic sequencing of parallel consortia.</title>
        <authorList>
            <person name="Nelson W.C."/>
            <person name="Romine M.F."/>
            <person name="Lindemann S.R."/>
        </authorList>
    </citation>
    <scope>NUCLEOTIDE SEQUENCE [LARGE SCALE GENOMIC DNA]</scope>
    <source>
        <strain evidence="8">Ana</strain>
    </source>
</reference>
<dbReference type="GO" id="GO:0000155">
    <property type="term" value="F:phosphorelay sensor kinase activity"/>
    <property type="evidence" value="ECO:0007669"/>
    <property type="project" value="InterPro"/>
</dbReference>
<dbReference type="InterPro" id="IPR036097">
    <property type="entry name" value="HisK_dim/P_sf"/>
</dbReference>
<evidence type="ECO:0000256" key="6">
    <source>
        <dbReference type="SAM" id="Coils"/>
    </source>
</evidence>
<dbReference type="InterPro" id="IPR004358">
    <property type="entry name" value="Sig_transdc_His_kin-like_C"/>
</dbReference>
<dbReference type="InterPro" id="IPR003594">
    <property type="entry name" value="HATPase_dom"/>
</dbReference>
<dbReference type="InterPro" id="IPR036890">
    <property type="entry name" value="HATPase_C_sf"/>
</dbReference>
<feature type="coiled-coil region" evidence="6">
    <location>
        <begin position="252"/>
        <end position="296"/>
    </location>
</feature>
<dbReference type="AlphaFoldDB" id="A0A0P8C640"/>
<feature type="domain" description="Histidine kinase" evidence="7">
    <location>
        <begin position="312"/>
        <end position="570"/>
    </location>
</feature>
<dbReference type="SMART" id="SM00387">
    <property type="entry name" value="HATPase_c"/>
    <property type="match status" value="1"/>
</dbReference>
<dbReference type="PROSITE" id="PS50109">
    <property type="entry name" value="HIS_KIN"/>
    <property type="match status" value="1"/>
</dbReference>
<dbReference type="SUPFAM" id="SSF47384">
    <property type="entry name" value="Homodimeric domain of signal transducing histidine kinase"/>
    <property type="match status" value="1"/>
</dbReference>
<dbReference type="Proteomes" id="UP000050465">
    <property type="component" value="Unassembled WGS sequence"/>
</dbReference>
<dbReference type="CDD" id="cd00082">
    <property type="entry name" value="HisKA"/>
    <property type="match status" value="1"/>
</dbReference>
<evidence type="ECO:0000256" key="1">
    <source>
        <dbReference type="ARBA" id="ARBA00000085"/>
    </source>
</evidence>
<dbReference type="SMART" id="SM00388">
    <property type="entry name" value="HisKA"/>
    <property type="match status" value="1"/>
</dbReference>
<keyword evidence="4 8" id="KW-0418">Kinase</keyword>
<evidence type="ECO:0000256" key="4">
    <source>
        <dbReference type="ARBA" id="ARBA00022777"/>
    </source>
</evidence>
<dbReference type="InterPro" id="IPR005467">
    <property type="entry name" value="His_kinase_dom"/>
</dbReference>
<keyword evidence="5" id="KW-0902">Two-component regulatory system</keyword>
<comment type="caution">
    <text evidence="8">The sequence shown here is derived from an EMBL/GenBank/DDBJ whole genome shotgun (WGS) entry which is preliminary data.</text>
</comment>
<keyword evidence="6" id="KW-0175">Coiled coil</keyword>
<dbReference type="EC" id="2.7.13.3" evidence="2"/>
<protein>
    <recommendedName>
        <fullName evidence="2">histidine kinase</fullName>
        <ecNumber evidence="2">2.7.13.3</ecNumber>
    </recommendedName>
</protein>
<evidence type="ECO:0000256" key="3">
    <source>
        <dbReference type="ARBA" id="ARBA00022553"/>
    </source>
</evidence>